<evidence type="ECO:0000256" key="4">
    <source>
        <dbReference type="ARBA" id="ARBA00004438"/>
    </source>
</evidence>
<dbReference type="InParanoid" id="A0A6P6YL36"/>
<evidence type="ECO:0000256" key="5">
    <source>
        <dbReference type="ARBA" id="ARBA00004541"/>
    </source>
</evidence>
<keyword evidence="21" id="KW-0472">Membrane</keyword>
<dbReference type="CTD" id="51552"/>
<dbReference type="InterPro" id="IPR005225">
    <property type="entry name" value="Small_GTP-bd"/>
</dbReference>
<evidence type="ECO:0000256" key="27">
    <source>
        <dbReference type="SAM" id="MobiDB-lite"/>
    </source>
</evidence>
<keyword evidence="20" id="KW-0342">GTP-binding</keyword>
<feature type="compositionally biased region" description="Polar residues" evidence="27">
    <location>
        <begin position="162"/>
        <end position="172"/>
    </location>
</feature>
<evidence type="ECO:0000256" key="13">
    <source>
        <dbReference type="ARBA" id="ARBA00022753"/>
    </source>
</evidence>
<keyword evidence="16" id="KW-0862">Zinc</keyword>
<dbReference type="GO" id="GO:0032456">
    <property type="term" value="P:endocytic recycling"/>
    <property type="evidence" value="ECO:0007669"/>
    <property type="project" value="InterPro"/>
</dbReference>
<evidence type="ECO:0000256" key="9">
    <source>
        <dbReference type="ARBA" id="ARBA00022448"/>
    </source>
</evidence>
<evidence type="ECO:0000256" key="25">
    <source>
        <dbReference type="ARBA" id="ARBA00047660"/>
    </source>
</evidence>
<dbReference type="Gene3D" id="3.30.160.60">
    <property type="entry name" value="Classic Zinc Finger"/>
    <property type="match status" value="1"/>
</dbReference>
<evidence type="ECO:0000256" key="15">
    <source>
        <dbReference type="ARBA" id="ARBA00022801"/>
    </source>
</evidence>
<keyword evidence="24" id="KW-0968">Cytoplasmic vesicle</keyword>
<feature type="compositionally biased region" description="Low complexity" evidence="27">
    <location>
        <begin position="287"/>
        <end position="314"/>
    </location>
</feature>
<dbReference type="PROSITE" id="PS51420">
    <property type="entry name" value="RHO"/>
    <property type="match status" value="1"/>
</dbReference>
<keyword evidence="11" id="KW-0479">Metal-binding</keyword>
<accession>A0A6P6YL36</accession>
<dbReference type="PANTHER" id="PTHR47979">
    <property type="entry name" value="DRAB11-RELATED"/>
    <property type="match status" value="1"/>
</dbReference>
<evidence type="ECO:0000256" key="23">
    <source>
        <dbReference type="ARBA" id="ARBA00023289"/>
    </source>
</evidence>
<dbReference type="SMART" id="SM00175">
    <property type="entry name" value="RAB"/>
    <property type="match status" value="1"/>
</dbReference>
<dbReference type="Proteomes" id="UP000515146">
    <property type="component" value="Unplaced"/>
</dbReference>
<evidence type="ECO:0000256" key="3">
    <source>
        <dbReference type="ARBA" id="ARBA00004387"/>
    </source>
</evidence>
<evidence type="ECO:0000256" key="14">
    <source>
        <dbReference type="ARBA" id="ARBA00022771"/>
    </source>
</evidence>
<dbReference type="GO" id="GO:0003925">
    <property type="term" value="F:G protein activity"/>
    <property type="evidence" value="ECO:0007669"/>
    <property type="project" value="UniProtKB-EC"/>
</dbReference>
<evidence type="ECO:0000256" key="20">
    <source>
        <dbReference type="ARBA" id="ARBA00023134"/>
    </source>
</evidence>
<dbReference type="EC" id="3.6.5.2" evidence="7"/>
<keyword evidence="14 26" id="KW-0863">Zinc-finger</keyword>
<dbReference type="SMART" id="SM00173">
    <property type="entry name" value="RAS"/>
    <property type="match status" value="1"/>
</dbReference>
<feature type="domain" description="C2HC/C3H-type" evidence="28">
    <location>
        <begin position="80"/>
        <end position="109"/>
    </location>
</feature>
<dbReference type="RefSeq" id="XP_027205629.1">
    <property type="nucleotide sequence ID" value="XM_027349828.1"/>
</dbReference>
<keyword evidence="19" id="KW-0333">Golgi apparatus</keyword>
<feature type="region of interest" description="Disordered" evidence="27">
    <location>
        <begin position="264"/>
        <end position="399"/>
    </location>
</feature>
<feature type="compositionally biased region" description="Low complexity" evidence="27">
    <location>
        <begin position="505"/>
        <end position="517"/>
    </location>
</feature>
<evidence type="ECO:0000256" key="1">
    <source>
        <dbReference type="ARBA" id="ARBA00001946"/>
    </source>
</evidence>
<feature type="region of interest" description="Disordered" evidence="27">
    <location>
        <begin position="587"/>
        <end position="631"/>
    </location>
</feature>
<feature type="compositionally biased region" description="Polar residues" evidence="27">
    <location>
        <begin position="590"/>
        <end position="600"/>
    </location>
</feature>
<dbReference type="GO" id="GO:0005829">
    <property type="term" value="C:cytosol"/>
    <property type="evidence" value="ECO:0007669"/>
    <property type="project" value="GOC"/>
</dbReference>
<dbReference type="GO" id="GO:0090382">
    <property type="term" value="P:phagosome maturation"/>
    <property type="evidence" value="ECO:0007669"/>
    <property type="project" value="InterPro"/>
</dbReference>
<dbReference type="InterPro" id="IPR027417">
    <property type="entry name" value="P-loop_NTPase"/>
</dbReference>
<proteinExistence type="inferred from homology"/>
<protein>
    <recommendedName>
        <fullName evidence="8">Ras-related protein Rab-14</fullName>
        <ecNumber evidence="7">3.6.5.2</ecNumber>
    </recommendedName>
</protein>
<dbReference type="SUPFAM" id="SSF52540">
    <property type="entry name" value="P-loop containing nucleoside triphosphate hydrolases"/>
    <property type="match status" value="1"/>
</dbReference>
<dbReference type="PROSITE" id="PS52027">
    <property type="entry name" value="ZF_C2HC_C3H"/>
    <property type="match status" value="1"/>
</dbReference>
<dbReference type="PROSITE" id="PS51421">
    <property type="entry name" value="RAS"/>
    <property type="match status" value="1"/>
</dbReference>
<dbReference type="GO" id="GO:0006895">
    <property type="term" value="P:Golgi to endosome transport"/>
    <property type="evidence" value="ECO:0007669"/>
    <property type="project" value="InterPro"/>
</dbReference>
<evidence type="ECO:0000256" key="18">
    <source>
        <dbReference type="ARBA" id="ARBA00022990"/>
    </source>
</evidence>
<dbReference type="InterPro" id="IPR050209">
    <property type="entry name" value="Rab_GTPases_membrane_traffic"/>
</dbReference>
<comment type="similarity">
    <text evidence="6">Belongs to the small GTPase superfamily. Rab family.</text>
</comment>
<sequence>MHIENVDDNIVDNIYLHQQQQQQQLQQEYSMKSMDNFVKNKEKNDDSMFDDDDDNVKLSNDNVGDNVVDNNNNSAKENQNLIPCTLCQRKFLSDRLEKHLIICQKIKEKKRKLFDAAKQRAENLDKINLVPTEITINEPVLKSTNKNLIKTKKTIKSDKNDSSTTKQSNWRQQHQEFIRTIRAARGVSIDDNNIDDGDGDGNGDNPMDNQKTIPAGFTECPTCQRRFSIKAADRHIEWCAESKRKQQDRQQNLQKNQEALERMKARTKYKPNVSSTNNNGKSLLSRSKSITTLSSTGSTISSTSSVTSTSTTIRSKSKDKPSKSTKTNENSSTINHHRRNNTRIISKSSDNLPAAVKMAKTTATTTMNNSKIHTNKSPSLSRRTTTTNTPNNSSKNNQKFIKKTTTGNINGHVTKLTVTSKIDTGINPDRNPSRNRNHEKSAPIMKFKEKFPNHHLNNHAKSIIDQFQDIEHILRRNSMAIYDDSPKTVPGVRIGGISPVKKSTNKTNNHNNDNNRNILSRSETNLQQMLVEGGGGGGDIKKRIDQYINRLYDNPIWSTANNNGLVNRISDNDMVGNMMIGQQPPLPLQTHHNNGRITELSNHDHHQQSDSIIRQNSANSDEARMSTSDSTDSGLGVIVGGFGLNGCTNQLLETVNECDNINRLKSQQSNRSGSKTSNRTFRADMINSPTMSDIEPINNNHLLLRNSSLNEIEFYSYIFKYIIIGDMGVGKSCLLHQFTDKKFMADCPHTIGVEFGTRIIEVGGQKIKLQIWDTAGQERFRAVTRSYYRGAAGALMVYDITRRSTYNHLSSWLTDARNLTNPNTVIFLIGNKSDLDSQRDVTYEEAKQFADENGLMFIETSAKTGDGVEEAFLETARRIFSNIQDGSLDLNAAESGVQHKPSPVLSSSSTTNANGGRQDGSGNRSDCQC</sequence>
<keyword evidence="9" id="KW-0813">Transport</keyword>
<evidence type="ECO:0000256" key="26">
    <source>
        <dbReference type="PROSITE-ProRule" id="PRU01371"/>
    </source>
</evidence>
<keyword evidence="17" id="KW-0653">Protein transport</keyword>
<keyword evidence="15" id="KW-0378">Hydrolase</keyword>
<dbReference type="FunFam" id="3.40.50.300:FF:000344">
    <property type="entry name" value="Ras-related protein Rab-14"/>
    <property type="match status" value="1"/>
</dbReference>
<evidence type="ECO:0000256" key="24">
    <source>
        <dbReference type="ARBA" id="ARBA00023329"/>
    </source>
</evidence>
<feature type="compositionally biased region" description="Polar residues" evidence="27">
    <location>
        <begin position="609"/>
        <end position="631"/>
    </location>
</feature>
<evidence type="ECO:0000313" key="29">
    <source>
        <dbReference type="Proteomes" id="UP000515146"/>
    </source>
</evidence>
<name>A0A6P6YL36_DERPT</name>
<keyword evidence="29" id="KW-1185">Reference proteome</keyword>
<evidence type="ECO:0000256" key="6">
    <source>
        <dbReference type="ARBA" id="ARBA00006270"/>
    </source>
</evidence>
<feature type="region of interest" description="Disordered" evidence="27">
    <location>
        <begin position="152"/>
        <end position="174"/>
    </location>
</feature>
<organism evidence="29 30">
    <name type="scientific">Dermatophagoides pteronyssinus</name>
    <name type="common">European house dust mite</name>
    <dbReference type="NCBI Taxonomy" id="6956"/>
    <lineage>
        <taxon>Eukaryota</taxon>
        <taxon>Metazoa</taxon>
        <taxon>Ecdysozoa</taxon>
        <taxon>Arthropoda</taxon>
        <taxon>Chelicerata</taxon>
        <taxon>Arachnida</taxon>
        <taxon>Acari</taxon>
        <taxon>Acariformes</taxon>
        <taxon>Sarcoptiformes</taxon>
        <taxon>Astigmata</taxon>
        <taxon>Psoroptidia</taxon>
        <taxon>Analgoidea</taxon>
        <taxon>Pyroglyphidae</taxon>
        <taxon>Dermatophagoidinae</taxon>
        <taxon>Dermatophagoides</taxon>
    </lineage>
</organism>
<dbReference type="InterPro" id="IPR001806">
    <property type="entry name" value="Small_GTPase"/>
</dbReference>
<keyword evidence="18" id="KW-0007">Acetylation</keyword>
<dbReference type="Pfam" id="PF13913">
    <property type="entry name" value="zf-C2HC_2"/>
    <property type="match status" value="1"/>
</dbReference>
<keyword evidence="23" id="KW-0636">Prenylation</keyword>
<dbReference type="InterPro" id="IPR030702">
    <property type="entry name" value="Rab14"/>
</dbReference>
<evidence type="ECO:0000256" key="22">
    <source>
        <dbReference type="ARBA" id="ARBA00023288"/>
    </source>
</evidence>
<dbReference type="GO" id="GO:0015031">
    <property type="term" value="P:protein transport"/>
    <property type="evidence" value="ECO:0007669"/>
    <property type="project" value="UniProtKB-KW"/>
</dbReference>
<evidence type="ECO:0000256" key="10">
    <source>
        <dbReference type="ARBA" id="ARBA00022481"/>
    </source>
</evidence>
<feature type="region of interest" description="Disordered" evidence="27">
    <location>
        <begin position="189"/>
        <end position="217"/>
    </location>
</feature>
<dbReference type="GO" id="GO:0055037">
    <property type="term" value="C:recycling endosome"/>
    <property type="evidence" value="ECO:0007669"/>
    <property type="project" value="UniProtKB-SubCell"/>
</dbReference>
<evidence type="ECO:0000313" key="30">
    <source>
        <dbReference type="RefSeq" id="XP_027205629.1"/>
    </source>
</evidence>
<comment type="cofactor">
    <cofactor evidence="1">
        <name>Mg(2+)</name>
        <dbReference type="ChEBI" id="CHEBI:18420"/>
    </cofactor>
</comment>
<keyword evidence="22" id="KW-0449">Lipoprotein</keyword>
<evidence type="ECO:0000259" key="28">
    <source>
        <dbReference type="PROSITE" id="PS52027"/>
    </source>
</evidence>
<dbReference type="PROSITE" id="PS51419">
    <property type="entry name" value="RAB"/>
    <property type="match status" value="1"/>
</dbReference>
<feature type="region of interest" description="Disordered" evidence="27">
    <location>
        <begin position="483"/>
        <end position="517"/>
    </location>
</feature>
<dbReference type="CDD" id="cd04122">
    <property type="entry name" value="Rab14"/>
    <property type="match status" value="1"/>
</dbReference>
<feature type="compositionally biased region" description="Low complexity" evidence="27">
    <location>
        <begin position="376"/>
        <end position="397"/>
    </location>
</feature>
<dbReference type="OMA" id="LAKFCYE"/>
<comment type="subcellular location">
    <subcellularLocation>
        <location evidence="5">Cytoplasmic vesicle</location>
    </subcellularLocation>
    <subcellularLocation>
        <location evidence="4">Early endosome membrane</location>
        <topology evidence="4">Lipid-anchor</topology>
        <orientation evidence="4">Cytoplasmic side</orientation>
    </subcellularLocation>
    <subcellularLocation>
        <location evidence="3">Golgi apparatus</location>
        <location evidence="3">trans-Golgi network membrane</location>
        <topology evidence="3">Lipid-anchor</topology>
        <orientation evidence="3">Cytoplasmic side</orientation>
    </subcellularLocation>
    <subcellularLocation>
        <location evidence="2">Recycling endosome</location>
    </subcellularLocation>
</comment>
<dbReference type="PRINTS" id="PR00449">
    <property type="entry name" value="RASTRNSFRMNG"/>
</dbReference>
<feature type="compositionally biased region" description="Low complexity" evidence="27">
    <location>
        <begin position="357"/>
        <end position="369"/>
    </location>
</feature>
<dbReference type="InterPro" id="IPR049899">
    <property type="entry name" value="Znf_C2HC_C3H"/>
</dbReference>
<keyword evidence="13" id="KW-0967">Endosome</keyword>
<reference evidence="30" key="1">
    <citation type="submission" date="2025-08" db="UniProtKB">
        <authorList>
            <consortium name="RefSeq"/>
        </authorList>
    </citation>
    <scope>IDENTIFICATION</scope>
    <source>
        <strain evidence="30">Airmid</strain>
    </source>
</reference>
<evidence type="ECO:0000256" key="7">
    <source>
        <dbReference type="ARBA" id="ARBA00011984"/>
    </source>
</evidence>
<evidence type="ECO:0000256" key="2">
    <source>
        <dbReference type="ARBA" id="ARBA00004172"/>
    </source>
</evidence>
<dbReference type="SMART" id="SM00174">
    <property type="entry name" value="RHO"/>
    <property type="match status" value="1"/>
</dbReference>
<dbReference type="GO" id="GO:0005802">
    <property type="term" value="C:trans-Golgi network"/>
    <property type="evidence" value="ECO:0007669"/>
    <property type="project" value="InterPro"/>
</dbReference>
<evidence type="ECO:0000256" key="19">
    <source>
        <dbReference type="ARBA" id="ARBA00023034"/>
    </source>
</evidence>
<feature type="compositionally biased region" description="Polar residues" evidence="27">
    <location>
        <begin position="342"/>
        <end position="351"/>
    </location>
</feature>
<evidence type="ECO:0000256" key="8">
    <source>
        <dbReference type="ARBA" id="ARBA00014884"/>
    </source>
</evidence>
<keyword evidence="10" id="KW-0488">Methylation</keyword>
<feature type="compositionally biased region" description="Polar residues" evidence="27">
    <location>
        <begin position="904"/>
        <end position="929"/>
    </location>
</feature>
<comment type="catalytic activity">
    <reaction evidence="25">
        <text>GTP + H2O = GDP + phosphate + H(+)</text>
        <dbReference type="Rhea" id="RHEA:19669"/>
        <dbReference type="ChEBI" id="CHEBI:15377"/>
        <dbReference type="ChEBI" id="CHEBI:15378"/>
        <dbReference type="ChEBI" id="CHEBI:37565"/>
        <dbReference type="ChEBI" id="CHEBI:43474"/>
        <dbReference type="ChEBI" id="CHEBI:58189"/>
        <dbReference type="EC" id="3.6.5.2"/>
    </reaction>
    <physiologicalReaction direction="left-to-right" evidence="25">
        <dbReference type="Rhea" id="RHEA:19670"/>
    </physiologicalReaction>
</comment>
<evidence type="ECO:0000256" key="16">
    <source>
        <dbReference type="ARBA" id="ARBA00022833"/>
    </source>
</evidence>
<feature type="compositionally biased region" description="Acidic residues" evidence="27">
    <location>
        <begin position="192"/>
        <end position="201"/>
    </location>
</feature>
<keyword evidence="12" id="KW-0547">Nucleotide-binding</keyword>
<dbReference type="NCBIfam" id="TIGR00231">
    <property type="entry name" value="small_GTP"/>
    <property type="match status" value="1"/>
</dbReference>
<dbReference type="GO" id="GO:0031901">
    <property type="term" value="C:early endosome membrane"/>
    <property type="evidence" value="ECO:0007669"/>
    <property type="project" value="UniProtKB-SubCell"/>
</dbReference>
<feature type="compositionally biased region" description="Low complexity" evidence="27">
    <location>
        <begin position="324"/>
        <end position="334"/>
    </location>
</feature>
<dbReference type="Gene3D" id="3.40.50.300">
    <property type="entry name" value="P-loop containing nucleotide triphosphate hydrolases"/>
    <property type="match status" value="1"/>
</dbReference>
<dbReference type="GO" id="GO:0045335">
    <property type="term" value="C:phagocytic vesicle"/>
    <property type="evidence" value="ECO:0007669"/>
    <property type="project" value="InterPro"/>
</dbReference>
<evidence type="ECO:0000256" key="17">
    <source>
        <dbReference type="ARBA" id="ARBA00022927"/>
    </source>
</evidence>
<dbReference type="GO" id="GO:0042742">
    <property type="term" value="P:defense response to bacterium"/>
    <property type="evidence" value="ECO:0007669"/>
    <property type="project" value="InterPro"/>
</dbReference>
<gene>
    <name evidence="30" type="primary">LOC113799226</name>
</gene>
<dbReference type="GO" id="GO:0008270">
    <property type="term" value="F:zinc ion binding"/>
    <property type="evidence" value="ECO:0007669"/>
    <property type="project" value="UniProtKB-KW"/>
</dbReference>
<evidence type="ECO:0000256" key="12">
    <source>
        <dbReference type="ARBA" id="ARBA00022741"/>
    </source>
</evidence>
<feature type="compositionally biased region" description="Polar residues" evidence="27">
    <location>
        <begin position="272"/>
        <end position="286"/>
    </location>
</feature>
<evidence type="ECO:0000256" key="11">
    <source>
        <dbReference type="ARBA" id="ARBA00022723"/>
    </source>
</evidence>
<dbReference type="KEGG" id="dpte:113799226"/>
<dbReference type="Pfam" id="PF00071">
    <property type="entry name" value="Ras"/>
    <property type="match status" value="1"/>
</dbReference>
<dbReference type="GO" id="GO:0005525">
    <property type="term" value="F:GTP binding"/>
    <property type="evidence" value="ECO:0007669"/>
    <property type="project" value="UniProtKB-KW"/>
</dbReference>
<dbReference type="AlphaFoldDB" id="A0A6P6YL36"/>
<feature type="region of interest" description="Disordered" evidence="27">
    <location>
        <begin position="894"/>
        <end position="929"/>
    </location>
</feature>
<dbReference type="SMART" id="SM00176">
    <property type="entry name" value="RAN"/>
    <property type="match status" value="1"/>
</dbReference>
<evidence type="ECO:0000256" key="21">
    <source>
        <dbReference type="ARBA" id="ARBA00023136"/>
    </source>
</evidence>